<dbReference type="InterPro" id="IPR017941">
    <property type="entry name" value="Rieske_2Fe-2S"/>
</dbReference>
<evidence type="ECO:0000256" key="2">
    <source>
        <dbReference type="ARBA" id="ARBA00022714"/>
    </source>
</evidence>
<dbReference type="PROSITE" id="PS00570">
    <property type="entry name" value="RING_HYDROXYL_ALPHA"/>
    <property type="match status" value="1"/>
</dbReference>
<dbReference type="PROSITE" id="PS51296">
    <property type="entry name" value="RIESKE"/>
    <property type="match status" value="1"/>
</dbReference>
<evidence type="ECO:0000256" key="3">
    <source>
        <dbReference type="ARBA" id="ARBA00022723"/>
    </source>
</evidence>
<accession>A0A6J6R279</accession>
<evidence type="ECO:0000313" key="14">
    <source>
        <dbReference type="EMBL" id="CAB5034935.1"/>
    </source>
</evidence>
<evidence type="ECO:0000313" key="9">
    <source>
        <dbReference type="EMBL" id="CAB4718010.1"/>
    </source>
</evidence>
<dbReference type="EMBL" id="CAFBPS010000127">
    <property type="protein sequence ID" value="CAB5034935.1"/>
    <property type="molecule type" value="Genomic_DNA"/>
</dbReference>
<feature type="domain" description="Rieske" evidence="8">
    <location>
        <begin position="48"/>
        <end position="155"/>
    </location>
</feature>
<evidence type="ECO:0000313" key="11">
    <source>
        <dbReference type="EMBL" id="CAB4821296.1"/>
    </source>
</evidence>
<dbReference type="SUPFAM" id="SSF55961">
    <property type="entry name" value="Bet v1-like"/>
    <property type="match status" value="1"/>
</dbReference>
<dbReference type="GO" id="GO:0051537">
    <property type="term" value="F:2 iron, 2 sulfur cluster binding"/>
    <property type="evidence" value="ECO:0007669"/>
    <property type="project" value="UniProtKB-KW"/>
</dbReference>
<dbReference type="EMBL" id="CAFAAL010000249">
    <property type="protein sequence ID" value="CAB4821296.1"/>
    <property type="molecule type" value="Genomic_DNA"/>
</dbReference>
<dbReference type="InterPro" id="IPR015881">
    <property type="entry name" value="ARHD_Rieske_2Fe_2S"/>
</dbReference>
<gene>
    <name evidence="9" type="ORF">UFOPK2658_00823</name>
    <name evidence="10" type="ORF">UFOPK2880_01597</name>
    <name evidence="11" type="ORF">UFOPK3004_01844</name>
    <name evidence="12" type="ORF">UFOPK3304_00810</name>
    <name evidence="13" type="ORF">UFOPK3494_01203</name>
    <name evidence="14" type="ORF">UFOPK4134_01401</name>
</gene>
<evidence type="ECO:0000313" key="13">
    <source>
        <dbReference type="EMBL" id="CAB4905911.1"/>
    </source>
</evidence>
<dbReference type="InterPro" id="IPR001663">
    <property type="entry name" value="Rng_hydr_dOase-A"/>
</dbReference>
<dbReference type="InterPro" id="IPR015879">
    <property type="entry name" value="Ring_hydroxy_dOase_asu_C_dom"/>
</dbReference>
<dbReference type="EMBL" id="CAFBMF010000083">
    <property type="protein sequence ID" value="CAB4905911.1"/>
    <property type="molecule type" value="Genomic_DNA"/>
</dbReference>
<keyword evidence="5" id="KW-0408">Iron</keyword>
<dbReference type="CDD" id="cd03469">
    <property type="entry name" value="Rieske_RO_Alpha_N"/>
    <property type="match status" value="1"/>
</dbReference>
<keyword evidence="3" id="KW-0479">Metal-binding</keyword>
<dbReference type="GO" id="GO:0016491">
    <property type="term" value="F:oxidoreductase activity"/>
    <property type="evidence" value="ECO:0007669"/>
    <property type="project" value="UniProtKB-KW"/>
</dbReference>
<dbReference type="Gene3D" id="3.90.380.10">
    <property type="entry name" value="Naphthalene 1,2-dioxygenase Alpha Subunit, Chain A, domain 1"/>
    <property type="match status" value="1"/>
</dbReference>
<evidence type="ECO:0000256" key="7">
    <source>
        <dbReference type="ARBA" id="ARBA00023027"/>
    </source>
</evidence>
<keyword evidence="6" id="KW-0411">Iron-sulfur</keyword>
<dbReference type="SUPFAM" id="SSF50022">
    <property type="entry name" value="ISP domain"/>
    <property type="match status" value="1"/>
</dbReference>
<evidence type="ECO:0000256" key="6">
    <source>
        <dbReference type="ARBA" id="ARBA00023014"/>
    </source>
</evidence>
<dbReference type="PANTHER" id="PTHR43756:SF5">
    <property type="entry name" value="CHOLINE MONOOXYGENASE, CHLOROPLASTIC"/>
    <property type="match status" value="1"/>
</dbReference>
<keyword evidence="2" id="KW-0001">2Fe-2S</keyword>
<sequence>MTIFNDELLQSFDASIADVSVACTMPPVIYTSDEFLEFEQKTIFATEWLCVGRTDQIKNPGDYYTTTANGEHVIVARTKEGEVHVFSSICQHRGMQIKEDAGNCGTFTCPYHQWVYALDGRLLGAPAMEKTKDFDKKQWGMPNLRVEVWKGFIMVNFDLDAAPFGPTMSRYEPLLVNYDLENSVCPGTFTLKDLPWNWKVMMENFNDGYHANRLHHTIQDFCPSNMAEFPVAWDDASGVIFRTNGYIHIDGGFNATSKALMPIFPMLTEEERWRSTFALMPPTLCFGTAPDQAFFFIIRPTSPDTIDLEIGYLLHPTALEHPMFDYLYEMSDAGVQVFVKQDQDATTKVQRGMHSQFAPRGRYSWQEESHVQFNRWLVQRYQRNWPGRKIKLVADNTATEKVG</sequence>
<protein>
    <submittedName>
        <fullName evidence="9">Unannotated protein</fullName>
    </submittedName>
</protein>
<dbReference type="PANTHER" id="PTHR43756">
    <property type="entry name" value="CHOLINE MONOOXYGENASE, CHLOROPLASTIC"/>
    <property type="match status" value="1"/>
</dbReference>
<dbReference type="Pfam" id="PF00355">
    <property type="entry name" value="Rieske"/>
    <property type="match status" value="1"/>
</dbReference>
<dbReference type="PRINTS" id="PR00090">
    <property type="entry name" value="RNGDIOXGNASE"/>
</dbReference>
<evidence type="ECO:0000256" key="1">
    <source>
        <dbReference type="ARBA" id="ARBA00001962"/>
    </source>
</evidence>
<keyword evidence="7" id="KW-0520">NAD</keyword>
<dbReference type="EMBL" id="CAEZZP010000133">
    <property type="protein sequence ID" value="CAB4783555.1"/>
    <property type="molecule type" value="Genomic_DNA"/>
</dbReference>
<dbReference type="EMBL" id="CAEZYH010000026">
    <property type="protein sequence ID" value="CAB4718010.1"/>
    <property type="molecule type" value="Genomic_DNA"/>
</dbReference>
<evidence type="ECO:0000259" key="8">
    <source>
        <dbReference type="PROSITE" id="PS51296"/>
    </source>
</evidence>
<evidence type="ECO:0000256" key="4">
    <source>
        <dbReference type="ARBA" id="ARBA00023002"/>
    </source>
</evidence>
<keyword evidence="4" id="KW-0560">Oxidoreductase</keyword>
<dbReference type="AlphaFoldDB" id="A0A6J6R279"/>
<evidence type="ECO:0000313" key="10">
    <source>
        <dbReference type="EMBL" id="CAB4783555.1"/>
    </source>
</evidence>
<dbReference type="Pfam" id="PF00848">
    <property type="entry name" value="Ring_hydroxyl_A"/>
    <property type="match status" value="1"/>
</dbReference>
<proteinExistence type="predicted"/>
<dbReference type="Gene3D" id="2.102.10.10">
    <property type="entry name" value="Rieske [2Fe-2S] iron-sulphur domain"/>
    <property type="match status" value="1"/>
</dbReference>
<comment type="cofactor">
    <cofactor evidence="1">
        <name>Fe cation</name>
        <dbReference type="ChEBI" id="CHEBI:24875"/>
    </cofactor>
</comment>
<evidence type="ECO:0000313" key="12">
    <source>
        <dbReference type="EMBL" id="CAB4867394.1"/>
    </source>
</evidence>
<evidence type="ECO:0000256" key="5">
    <source>
        <dbReference type="ARBA" id="ARBA00023004"/>
    </source>
</evidence>
<dbReference type="InterPro" id="IPR036922">
    <property type="entry name" value="Rieske_2Fe-2S_sf"/>
</dbReference>
<dbReference type="EMBL" id="CAFBLJ010000033">
    <property type="protein sequence ID" value="CAB4867394.1"/>
    <property type="molecule type" value="Genomic_DNA"/>
</dbReference>
<name>A0A6J6R279_9ZZZZ</name>
<reference evidence="9" key="1">
    <citation type="submission" date="2020-05" db="EMBL/GenBank/DDBJ databases">
        <authorList>
            <person name="Chiriac C."/>
            <person name="Salcher M."/>
            <person name="Ghai R."/>
            <person name="Kavagutti S V."/>
        </authorList>
    </citation>
    <scope>NUCLEOTIDE SEQUENCE</scope>
</reference>
<dbReference type="GO" id="GO:0005506">
    <property type="term" value="F:iron ion binding"/>
    <property type="evidence" value="ECO:0007669"/>
    <property type="project" value="InterPro"/>
</dbReference>
<organism evidence="9">
    <name type="scientific">freshwater metagenome</name>
    <dbReference type="NCBI Taxonomy" id="449393"/>
    <lineage>
        <taxon>unclassified sequences</taxon>
        <taxon>metagenomes</taxon>
        <taxon>ecological metagenomes</taxon>
    </lineage>
</organism>